<dbReference type="InterPro" id="IPR004175">
    <property type="entry name" value="RNA_CPDase"/>
</dbReference>
<dbReference type="SUPFAM" id="SSF55144">
    <property type="entry name" value="LigT-like"/>
    <property type="match status" value="1"/>
</dbReference>
<dbReference type="Gene3D" id="3.90.1140.10">
    <property type="entry name" value="Cyclic phosphodiesterase"/>
    <property type="match status" value="1"/>
</dbReference>
<dbReference type="Pfam" id="PF13563">
    <property type="entry name" value="2_5_RNA_ligase2"/>
    <property type="match status" value="1"/>
</dbReference>
<dbReference type="PANTHER" id="PTHR35561">
    <property type="entry name" value="RNA 2',3'-CYCLIC PHOSPHODIESTERASE"/>
    <property type="match status" value="1"/>
</dbReference>
<proteinExistence type="predicted"/>
<dbReference type="InterPro" id="IPR009097">
    <property type="entry name" value="Cyclic_Pdiesterase"/>
</dbReference>
<gene>
    <name evidence="2" type="ORF">AACH06_18440</name>
</gene>
<name>A0ABU9BUJ4_9BURK</name>
<sequence length="204" mass="21876">MMPLDPPAPTTGADRLFFAVLPDDYASSQADRFRQRFCQQQGVAGTPVRPEHLHVTLCPLGPQADVSAATLAMAAQVAAALRMPPFEVEFDAVTCLRRTPPGGVALASVGESGLRPLLAFQQTLAAAMARGGLGESAEQIAPLHMTLVQEPTFVEQQFIRPIAWTVRELVLIHSAVGQMRPVTLGRWPLYGAVRAPALEPEGMS</sequence>
<organism evidence="2 3">
    <name type="scientific">Ideonella lacteola</name>
    <dbReference type="NCBI Taxonomy" id="2984193"/>
    <lineage>
        <taxon>Bacteria</taxon>
        <taxon>Pseudomonadati</taxon>
        <taxon>Pseudomonadota</taxon>
        <taxon>Betaproteobacteria</taxon>
        <taxon>Burkholderiales</taxon>
        <taxon>Sphaerotilaceae</taxon>
        <taxon>Ideonella</taxon>
    </lineage>
</organism>
<comment type="caution">
    <text evidence="2">The sequence shown here is derived from an EMBL/GenBank/DDBJ whole genome shotgun (WGS) entry which is preliminary data.</text>
</comment>
<evidence type="ECO:0000256" key="1">
    <source>
        <dbReference type="ARBA" id="ARBA00022801"/>
    </source>
</evidence>
<keyword evidence="3" id="KW-1185">Reference proteome</keyword>
<keyword evidence="1" id="KW-0378">Hydrolase</keyword>
<dbReference type="EMBL" id="JBBUTG010000012">
    <property type="protein sequence ID" value="MEK8032804.1"/>
    <property type="molecule type" value="Genomic_DNA"/>
</dbReference>
<keyword evidence="2" id="KW-0436">Ligase</keyword>
<accession>A0ABU9BUJ4</accession>
<evidence type="ECO:0000313" key="3">
    <source>
        <dbReference type="Proteomes" id="UP001371218"/>
    </source>
</evidence>
<dbReference type="RefSeq" id="WP_341427223.1">
    <property type="nucleotide sequence ID" value="NZ_JBBUTG010000012.1"/>
</dbReference>
<dbReference type="Proteomes" id="UP001371218">
    <property type="component" value="Unassembled WGS sequence"/>
</dbReference>
<dbReference type="PANTHER" id="PTHR35561:SF1">
    <property type="entry name" value="RNA 2',3'-CYCLIC PHOSPHODIESTERASE"/>
    <property type="match status" value="1"/>
</dbReference>
<reference evidence="2 3" key="1">
    <citation type="submission" date="2024-04" db="EMBL/GenBank/DDBJ databases">
        <title>Novel species of the genus Ideonella isolated from streams.</title>
        <authorList>
            <person name="Lu H."/>
        </authorList>
    </citation>
    <scope>NUCLEOTIDE SEQUENCE [LARGE SCALE GENOMIC DNA]</scope>
    <source>
        <strain evidence="2 3">DXS29W</strain>
    </source>
</reference>
<protein>
    <submittedName>
        <fullName evidence="2">2'-5' RNA ligase family protein</fullName>
    </submittedName>
</protein>
<evidence type="ECO:0000313" key="2">
    <source>
        <dbReference type="EMBL" id="MEK8032804.1"/>
    </source>
</evidence>
<dbReference type="GO" id="GO:0016874">
    <property type="term" value="F:ligase activity"/>
    <property type="evidence" value="ECO:0007669"/>
    <property type="project" value="UniProtKB-KW"/>
</dbReference>